<dbReference type="NCBIfam" id="NF037970">
    <property type="entry name" value="vanZ_1"/>
    <property type="match status" value="1"/>
</dbReference>
<sequence>MALYLPGDPQPTGPHYPGLDKAVHVVLFAVPVLLLSRWLALCGAARPRAWAAGVFGVHGVVSEVLQHLVVPHRTGSLADLAADGIGIGLGVMLAARWRIGGVGEAGVCCHGAVRREPHDTGL</sequence>
<protein>
    <submittedName>
        <fullName evidence="2">VanZ family protein</fullName>
    </submittedName>
</protein>
<keyword evidence="3" id="KW-1185">Reference proteome</keyword>
<accession>A0A7W7GPM2</accession>
<dbReference type="Proteomes" id="UP000540191">
    <property type="component" value="Unassembled WGS sequence"/>
</dbReference>
<evidence type="ECO:0000313" key="2">
    <source>
        <dbReference type="EMBL" id="MBB4735967.1"/>
    </source>
</evidence>
<keyword evidence="1" id="KW-1133">Transmembrane helix</keyword>
<evidence type="ECO:0000313" key="3">
    <source>
        <dbReference type="Proteomes" id="UP000540191"/>
    </source>
</evidence>
<keyword evidence="1" id="KW-0812">Transmembrane</keyword>
<feature type="transmembrane region" description="Helical" evidence="1">
    <location>
        <begin position="22"/>
        <end position="40"/>
    </location>
</feature>
<dbReference type="EMBL" id="JACHNA010000001">
    <property type="protein sequence ID" value="MBB4735967.1"/>
    <property type="molecule type" value="Genomic_DNA"/>
</dbReference>
<reference evidence="2 3" key="1">
    <citation type="submission" date="2020-08" db="EMBL/GenBank/DDBJ databases">
        <title>Sequencing the genomes of 1000 actinobacteria strains.</title>
        <authorList>
            <person name="Klenk H.-P."/>
        </authorList>
    </citation>
    <scope>NUCLEOTIDE SEQUENCE [LARGE SCALE GENOMIC DNA]</scope>
    <source>
        <strain evidence="2 3">DSM 23974</strain>
    </source>
</reference>
<name>A0A7W7GPM2_9MICC</name>
<dbReference type="AlphaFoldDB" id="A0A7W7GPM2"/>
<gene>
    <name evidence="2" type="ORF">HDA30_001475</name>
</gene>
<dbReference type="RefSeq" id="WP_184241530.1">
    <property type="nucleotide sequence ID" value="NZ_JACHNA010000001.1"/>
</dbReference>
<comment type="caution">
    <text evidence="2">The sequence shown here is derived from an EMBL/GenBank/DDBJ whole genome shotgun (WGS) entry which is preliminary data.</text>
</comment>
<organism evidence="2 3">
    <name type="scientific">Micrococcus cohnii</name>
    <dbReference type="NCBI Taxonomy" id="993416"/>
    <lineage>
        <taxon>Bacteria</taxon>
        <taxon>Bacillati</taxon>
        <taxon>Actinomycetota</taxon>
        <taxon>Actinomycetes</taxon>
        <taxon>Micrococcales</taxon>
        <taxon>Micrococcaceae</taxon>
        <taxon>Micrococcus</taxon>
    </lineage>
</organism>
<evidence type="ECO:0000256" key="1">
    <source>
        <dbReference type="SAM" id="Phobius"/>
    </source>
</evidence>
<proteinExistence type="predicted"/>
<keyword evidence="1" id="KW-0472">Membrane</keyword>